<dbReference type="GO" id="GO:0005634">
    <property type="term" value="C:nucleus"/>
    <property type="evidence" value="ECO:0007669"/>
    <property type="project" value="UniProtKB-SubCell"/>
</dbReference>
<sequence length="617" mass="69149">MRNNGSCWICRVRHKKCDETRPYCQNCVALGLTCLFGHQKPTWMDNGDLQREMSQRLKAQVKRNARNRRGRQMIDRIAQNLDDDEIGVRRDSRVALLPTPISGFAPVSESADDTTPTSWSNNIDTVSSSLGHSLHINTFGSGTAAAQEIGLCTPPERILFGGPFRETLNVNFHGEEDLRFIMSYKDYVFPLLHPFYHPSFFEGGHNWLLVAALRNSESRQLIVSLVTCFFSVVPLLPGAGYTLCSAFTWDEVQSQSEKAFKGMQNRVKALSQRGVGENLWESTHLFGDIMLLLDFETMTQYYRAWRVHLDAAIILFDQILSSPPLREGVYWTAPDPATVSPEIVNRVLSAGGHAFSSSQASLRFFAAKVIIADIISSSALEQTPCLREYHAKLIGGEKNDNLSLKNVTGCENWVYLSIADIVELDVWKKQTKKSGTFSFMTLVQRAGKIVERLDLGLKSLSDDAGSGQDHSLPALFSDFTLQRNMRPSQSVYNKITRIWANATRLYLIVFLSGWHPESREVIDLVSANLALLGGLERPSWLMTLAWPFCVTGCLAPESQQTSVERIFNSAKPLSNVGCLAEAMKVVQEMWNRRGTVNQEDWDMAACFQCLDSVPLLV</sequence>
<feature type="domain" description="Zn(2)-C6 fungal-type" evidence="3">
    <location>
        <begin position="6"/>
        <end position="36"/>
    </location>
</feature>
<keyword evidence="5" id="KW-1185">Reference proteome</keyword>
<dbReference type="PANTHER" id="PTHR37534:SF20">
    <property type="entry name" value="PRO1A C6 ZINK-FINGER PROTEIN"/>
    <property type="match status" value="1"/>
</dbReference>
<proteinExistence type="predicted"/>
<gene>
    <name evidence="4" type="ORF">F53441_3093</name>
</gene>
<dbReference type="InterPro" id="IPR001138">
    <property type="entry name" value="Zn2Cys6_DnaBD"/>
</dbReference>
<dbReference type="CDD" id="cd00067">
    <property type="entry name" value="GAL4"/>
    <property type="match status" value="1"/>
</dbReference>
<dbReference type="GO" id="GO:0008270">
    <property type="term" value="F:zinc ion binding"/>
    <property type="evidence" value="ECO:0007669"/>
    <property type="project" value="InterPro"/>
</dbReference>
<dbReference type="PROSITE" id="PS50048">
    <property type="entry name" value="ZN2_CY6_FUNGAL_2"/>
    <property type="match status" value="1"/>
</dbReference>
<dbReference type="InterPro" id="IPR021858">
    <property type="entry name" value="Fun_TF"/>
</dbReference>
<dbReference type="SMART" id="SM00066">
    <property type="entry name" value="GAL4"/>
    <property type="match status" value="1"/>
</dbReference>
<dbReference type="OrthoDB" id="3251668at2759"/>
<dbReference type="PROSITE" id="PS00463">
    <property type="entry name" value="ZN2_CY6_FUNGAL_1"/>
    <property type="match status" value="1"/>
</dbReference>
<organism evidence="4 5">
    <name type="scientific">Fusarium austroafricanum</name>
    <dbReference type="NCBI Taxonomy" id="2364996"/>
    <lineage>
        <taxon>Eukaryota</taxon>
        <taxon>Fungi</taxon>
        <taxon>Dikarya</taxon>
        <taxon>Ascomycota</taxon>
        <taxon>Pezizomycotina</taxon>
        <taxon>Sordariomycetes</taxon>
        <taxon>Hypocreomycetidae</taxon>
        <taxon>Hypocreales</taxon>
        <taxon>Nectriaceae</taxon>
        <taxon>Fusarium</taxon>
        <taxon>Fusarium concolor species complex</taxon>
    </lineage>
</organism>
<dbReference type="Pfam" id="PF11951">
    <property type="entry name" value="Fungal_trans_2"/>
    <property type="match status" value="1"/>
</dbReference>
<dbReference type="InterPro" id="IPR036864">
    <property type="entry name" value="Zn2-C6_fun-type_DNA-bd_sf"/>
</dbReference>
<protein>
    <submittedName>
        <fullName evidence="4">Transcriptional regulatory protein UME6</fullName>
    </submittedName>
</protein>
<reference evidence="4" key="1">
    <citation type="submission" date="2020-01" db="EMBL/GenBank/DDBJ databases">
        <title>Identification and distribution of gene clusters putatively required for synthesis of sphingolipid metabolism inhibitors in phylogenetically diverse species of the filamentous fungus Fusarium.</title>
        <authorList>
            <person name="Kim H.-S."/>
            <person name="Busman M."/>
            <person name="Brown D.W."/>
            <person name="Divon H."/>
            <person name="Uhlig S."/>
            <person name="Proctor R.H."/>
        </authorList>
    </citation>
    <scope>NUCLEOTIDE SEQUENCE</scope>
    <source>
        <strain evidence="4">NRRL 53441</strain>
    </source>
</reference>
<dbReference type="EMBL" id="JAADJG010000126">
    <property type="protein sequence ID" value="KAF4454376.1"/>
    <property type="molecule type" value="Genomic_DNA"/>
</dbReference>
<dbReference type="Gene3D" id="4.10.240.10">
    <property type="entry name" value="Zn(2)-C6 fungal-type DNA-binding domain"/>
    <property type="match status" value="1"/>
</dbReference>
<dbReference type="Pfam" id="PF00172">
    <property type="entry name" value="Zn_clus"/>
    <property type="match status" value="1"/>
</dbReference>
<dbReference type="AlphaFoldDB" id="A0A8H4KQU6"/>
<dbReference type="PANTHER" id="PTHR37534">
    <property type="entry name" value="TRANSCRIPTIONAL ACTIVATOR PROTEIN UGA3"/>
    <property type="match status" value="1"/>
</dbReference>
<dbReference type="Proteomes" id="UP000605986">
    <property type="component" value="Unassembled WGS sequence"/>
</dbReference>
<comment type="subcellular location">
    <subcellularLocation>
        <location evidence="1">Nucleus</location>
    </subcellularLocation>
</comment>
<evidence type="ECO:0000313" key="4">
    <source>
        <dbReference type="EMBL" id="KAF4454376.1"/>
    </source>
</evidence>
<comment type="caution">
    <text evidence="4">The sequence shown here is derived from an EMBL/GenBank/DDBJ whole genome shotgun (WGS) entry which is preliminary data.</text>
</comment>
<evidence type="ECO:0000256" key="1">
    <source>
        <dbReference type="ARBA" id="ARBA00004123"/>
    </source>
</evidence>
<evidence type="ECO:0000313" key="5">
    <source>
        <dbReference type="Proteomes" id="UP000605986"/>
    </source>
</evidence>
<dbReference type="SUPFAM" id="SSF57701">
    <property type="entry name" value="Zn2/Cys6 DNA-binding domain"/>
    <property type="match status" value="1"/>
</dbReference>
<evidence type="ECO:0000256" key="2">
    <source>
        <dbReference type="ARBA" id="ARBA00023242"/>
    </source>
</evidence>
<dbReference type="GO" id="GO:0000981">
    <property type="term" value="F:DNA-binding transcription factor activity, RNA polymerase II-specific"/>
    <property type="evidence" value="ECO:0007669"/>
    <property type="project" value="InterPro"/>
</dbReference>
<evidence type="ECO:0000259" key="3">
    <source>
        <dbReference type="PROSITE" id="PS50048"/>
    </source>
</evidence>
<name>A0A8H4KQU6_9HYPO</name>
<keyword evidence="2" id="KW-0539">Nucleus</keyword>
<accession>A0A8H4KQU6</accession>